<keyword evidence="3" id="KW-0560">Oxidoreductase</keyword>
<evidence type="ECO:0000256" key="1">
    <source>
        <dbReference type="ARBA" id="ARBA00006484"/>
    </source>
</evidence>
<dbReference type="InterPro" id="IPR002347">
    <property type="entry name" value="SDR_fam"/>
</dbReference>
<dbReference type="GO" id="GO:0016491">
    <property type="term" value="F:oxidoreductase activity"/>
    <property type="evidence" value="ECO:0007669"/>
    <property type="project" value="UniProtKB-KW"/>
</dbReference>
<gene>
    <name evidence="3" type="ORF">WAK64_04340</name>
</gene>
<dbReference type="EMBL" id="JBBAXC010000003">
    <property type="protein sequence ID" value="MEI5906282.1"/>
    <property type="molecule type" value="Genomic_DNA"/>
</dbReference>
<evidence type="ECO:0000313" key="4">
    <source>
        <dbReference type="Proteomes" id="UP001312865"/>
    </source>
</evidence>
<dbReference type="InterPro" id="IPR036291">
    <property type="entry name" value="NAD(P)-bd_dom_sf"/>
</dbReference>
<protein>
    <submittedName>
        <fullName evidence="3">SDR family oxidoreductase</fullName>
        <ecNumber evidence="3">1.-.-.-</ecNumber>
    </submittedName>
</protein>
<evidence type="ECO:0000313" key="3">
    <source>
        <dbReference type="EMBL" id="MEI5906282.1"/>
    </source>
</evidence>
<comment type="similarity">
    <text evidence="1 2">Belongs to the short-chain dehydrogenases/reductases (SDR) family.</text>
</comment>
<dbReference type="Proteomes" id="UP001312865">
    <property type="component" value="Unassembled WGS sequence"/>
</dbReference>
<dbReference type="Gene3D" id="3.40.50.720">
    <property type="entry name" value="NAD(P)-binding Rossmann-like Domain"/>
    <property type="match status" value="1"/>
</dbReference>
<dbReference type="PRINTS" id="PR00080">
    <property type="entry name" value="SDRFAMILY"/>
</dbReference>
<dbReference type="CDD" id="cd05233">
    <property type="entry name" value="SDR_c"/>
    <property type="match status" value="1"/>
</dbReference>
<dbReference type="EC" id="1.-.-.-" evidence="3"/>
<proteinExistence type="inferred from homology"/>
<evidence type="ECO:0000256" key="2">
    <source>
        <dbReference type="RuleBase" id="RU000363"/>
    </source>
</evidence>
<dbReference type="PRINTS" id="PR00081">
    <property type="entry name" value="GDHRDH"/>
</dbReference>
<name>A0ABU8HAV1_9BACI</name>
<dbReference type="PANTHER" id="PTHR42879">
    <property type="entry name" value="3-OXOACYL-(ACYL-CARRIER-PROTEIN) REDUCTASE"/>
    <property type="match status" value="1"/>
</dbReference>
<dbReference type="InterPro" id="IPR050259">
    <property type="entry name" value="SDR"/>
</dbReference>
<reference evidence="3 4" key="1">
    <citation type="journal article" date="2018" name="J. Microbiol.">
        <title>Bacillus spongiae sp. nov., isolated from sponge of Jeju Island.</title>
        <authorList>
            <person name="Lee G.E."/>
            <person name="Im W.T."/>
            <person name="Park J.S."/>
        </authorList>
    </citation>
    <scope>NUCLEOTIDE SEQUENCE [LARGE SCALE GENOMIC DNA]</scope>
    <source>
        <strain evidence="3 4">135PIL107-10</strain>
    </source>
</reference>
<comment type="caution">
    <text evidence="3">The sequence shown here is derived from an EMBL/GenBank/DDBJ whole genome shotgun (WGS) entry which is preliminary data.</text>
</comment>
<dbReference type="Pfam" id="PF00106">
    <property type="entry name" value="adh_short"/>
    <property type="match status" value="1"/>
</dbReference>
<organism evidence="3 4">
    <name type="scientific">Bacillus spongiae</name>
    <dbReference type="NCBI Taxonomy" id="2683610"/>
    <lineage>
        <taxon>Bacteria</taxon>
        <taxon>Bacillati</taxon>
        <taxon>Bacillota</taxon>
        <taxon>Bacilli</taxon>
        <taxon>Bacillales</taxon>
        <taxon>Bacillaceae</taxon>
        <taxon>Bacillus</taxon>
    </lineage>
</organism>
<sequence length="230" mass="25150">MGKIANKWALVTGSSRGIGQQIAIGLAQEGCNVIIHARKKENTEKTVNLIKEYGVKFDVVEGDLSKTDELHKMVEVVKEKHGGVDILYNNAAIMSEWKEFWDITVEDFNVIFQNNLYSVLLLSQAFAPKMKENGYGRIINITSGIKDTPQLSPYGVSKAAVDKLTQDLAVELKGTGVLANCLDPGWLKTDLGGPNADYEVETVLPGAIKLALFDNDGPTGGWFGAQDYRS</sequence>
<dbReference type="RefSeq" id="WP_336585721.1">
    <property type="nucleotide sequence ID" value="NZ_JBBAXC010000003.1"/>
</dbReference>
<accession>A0ABU8HAV1</accession>
<dbReference type="SUPFAM" id="SSF51735">
    <property type="entry name" value="NAD(P)-binding Rossmann-fold domains"/>
    <property type="match status" value="1"/>
</dbReference>
<keyword evidence="4" id="KW-1185">Reference proteome</keyword>